<feature type="transmembrane region" description="Helical" evidence="11">
    <location>
        <begin position="263"/>
        <end position="283"/>
    </location>
</feature>
<dbReference type="PRINTS" id="PR00249">
    <property type="entry name" value="GPCRSECRETIN"/>
</dbReference>
<dbReference type="GO" id="GO:0005886">
    <property type="term" value="C:plasma membrane"/>
    <property type="evidence" value="ECO:0007669"/>
    <property type="project" value="UniProtKB-SubCell"/>
</dbReference>
<evidence type="ECO:0000256" key="3">
    <source>
        <dbReference type="ARBA" id="ARBA00022475"/>
    </source>
</evidence>
<keyword evidence="7 11" id="KW-0472">Membrane</keyword>
<sequence length="471" mass="53426">MSANTMPLRRKQKIDLAYPVPRIARLEFKLHSRRQEIVAFLGKLLDRYPNSNLSMGSSNTATIRNCSAYFDGQISWPDTLAGQMAQFNCPYVLPFMVLKGHAKRFCHSSGMWTDKAGNPVTENNISYTHFEECTGMISTKRLSSNLNFLQLTGSIWGIVGLIGCVFSICALTSALCVYNAYPAIRNLRIRIHRQLFFAFLMEAVTQTLLTSLALYKIVRNRVYASTSNDTADYGVISESDSFQLEHVVTNSLSVSWEFFQTGVFAWTFVEGLHIHNLIVVSVIPGNLPVKQFMCTAWVGSIMITGIWLSLWSLSARFISPWPPYTHHYSYYVLFGCRLTLLMGNLFFLINVLNVFIKRLRATDTPEIQQLRKATKAAFMLMPLLGIANAVVLIEEPTNIGGIIFVTGLQRLLPCWQGLIVAVIYCFMNRQVRHHLRRSVNKFRLTHCGTMESNVRPSRFQSSMRKSQPLDV</sequence>
<name>A0A4E0RYX3_FASHE</name>
<keyword evidence="9" id="KW-0325">Glycoprotein</keyword>
<comment type="caution">
    <text evidence="14">The sequence shown here is derived from an EMBL/GenBank/DDBJ whole genome shotgun (WGS) entry which is preliminary data.</text>
</comment>
<evidence type="ECO:0000256" key="7">
    <source>
        <dbReference type="ARBA" id="ARBA00023136"/>
    </source>
</evidence>
<feature type="domain" description="G-protein coupled receptors family 2 profile 2" evidence="13">
    <location>
        <begin position="156"/>
        <end position="428"/>
    </location>
</feature>
<evidence type="ECO:0000256" key="4">
    <source>
        <dbReference type="ARBA" id="ARBA00022692"/>
    </source>
</evidence>
<feature type="transmembrane region" description="Helical" evidence="11">
    <location>
        <begin position="330"/>
        <end position="355"/>
    </location>
</feature>
<dbReference type="Gene3D" id="1.20.1070.10">
    <property type="entry name" value="Rhodopsin 7-helix transmembrane proteins"/>
    <property type="match status" value="1"/>
</dbReference>
<evidence type="ECO:0000256" key="9">
    <source>
        <dbReference type="ARBA" id="ARBA00023180"/>
    </source>
</evidence>
<proteinExistence type="inferred from homology"/>
<dbReference type="Pfam" id="PF00002">
    <property type="entry name" value="7tm_2"/>
    <property type="match status" value="1"/>
</dbReference>
<evidence type="ECO:0000256" key="1">
    <source>
        <dbReference type="ARBA" id="ARBA00004651"/>
    </source>
</evidence>
<comment type="similarity">
    <text evidence="2">Belongs to the G-protein coupled receptor 2 family.</text>
</comment>
<feature type="transmembrane region" description="Helical" evidence="11">
    <location>
        <begin position="295"/>
        <end position="318"/>
    </location>
</feature>
<feature type="transmembrane region" description="Helical" evidence="11">
    <location>
        <begin position="376"/>
        <end position="393"/>
    </location>
</feature>
<keyword evidence="6" id="KW-0297">G-protein coupled receptor</keyword>
<dbReference type="PROSITE" id="PS00650">
    <property type="entry name" value="G_PROTEIN_RECEP_F2_2"/>
    <property type="match status" value="1"/>
</dbReference>
<keyword evidence="3" id="KW-1003">Cell membrane</keyword>
<keyword evidence="4 11" id="KW-0812">Transmembrane</keyword>
<keyword evidence="5 11" id="KW-1133">Transmembrane helix</keyword>
<evidence type="ECO:0000256" key="11">
    <source>
        <dbReference type="SAM" id="Phobius"/>
    </source>
</evidence>
<dbReference type="GO" id="GO:0008528">
    <property type="term" value="F:G protein-coupled peptide receptor activity"/>
    <property type="evidence" value="ECO:0007669"/>
    <property type="project" value="TreeGrafter"/>
</dbReference>
<dbReference type="InterPro" id="IPR036445">
    <property type="entry name" value="GPCR_2_extracell_dom_sf"/>
</dbReference>
<dbReference type="SUPFAM" id="SSF111418">
    <property type="entry name" value="Hormone receptor domain"/>
    <property type="match status" value="1"/>
</dbReference>
<evidence type="ECO:0000313" key="14">
    <source>
        <dbReference type="EMBL" id="THD27647.1"/>
    </source>
</evidence>
<dbReference type="InterPro" id="IPR050332">
    <property type="entry name" value="GPCR_2"/>
</dbReference>
<keyword evidence="10" id="KW-0807">Transducer</keyword>
<feature type="transmembrane region" description="Helical" evidence="11">
    <location>
        <begin position="399"/>
        <end position="427"/>
    </location>
</feature>
<evidence type="ECO:0000259" key="12">
    <source>
        <dbReference type="PROSITE" id="PS50227"/>
    </source>
</evidence>
<dbReference type="InterPro" id="IPR001879">
    <property type="entry name" value="GPCR_2_extracellular_dom"/>
</dbReference>
<dbReference type="AlphaFoldDB" id="A0A4E0RYX3"/>
<evidence type="ECO:0000256" key="8">
    <source>
        <dbReference type="ARBA" id="ARBA00023170"/>
    </source>
</evidence>
<dbReference type="GO" id="GO:0007166">
    <property type="term" value="P:cell surface receptor signaling pathway"/>
    <property type="evidence" value="ECO:0007669"/>
    <property type="project" value="InterPro"/>
</dbReference>
<dbReference type="PROSITE" id="PS50261">
    <property type="entry name" value="G_PROTEIN_RECEP_F2_4"/>
    <property type="match status" value="1"/>
</dbReference>
<evidence type="ECO:0000256" key="5">
    <source>
        <dbReference type="ARBA" id="ARBA00022989"/>
    </source>
</evidence>
<evidence type="ECO:0000259" key="13">
    <source>
        <dbReference type="PROSITE" id="PS50261"/>
    </source>
</evidence>
<dbReference type="PROSITE" id="PS50227">
    <property type="entry name" value="G_PROTEIN_RECEP_F2_3"/>
    <property type="match status" value="1"/>
</dbReference>
<gene>
    <name evidence="14" type="ORF">D915_001558</name>
</gene>
<organism evidence="14 15">
    <name type="scientific">Fasciola hepatica</name>
    <name type="common">Liver fluke</name>
    <dbReference type="NCBI Taxonomy" id="6192"/>
    <lineage>
        <taxon>Eukaryota</taxon>
        <taxon>Metazoa</taxon>
        <taxon>Spiralia</taxon>
        <taxon>Lophotrochozoa</taxon>
        <taxon>Platyhelminthes</taxon>
        <taxon>Trematoda</taxon>
        <taxon>Digenea</taxon>
        <taxon>Plagiorchiida</taxon>
        <taxon>Echinostomata</taxon>
        <taxon>Echinostomatoidea</taxon>
        <taxon>Fasciolidae</taxon>
        <taxon>Fasciola</taxon>
    </lineage>
</organism>
<evidence type="ECO:0000256" key="2">
    <source>
        <dbReference type="ARBA" id="ARBA00005314"/>
    </source>
</evidence>
<feature type="domain" description="G-protein coupled receptors family 2 profile 1" evidence="12">
    <location>
        <begin position="66"/>
        <end position="137"/>
    </location>
</feature>
<dbReference type="SMART" id="SM00008">
    <property type="entry name" value="HormR"/>
    <property type="match status" value="1"/>
</dbReference>
<dbReference type="InterPro" id="IPR000832">
    <property type="entry name" value="GPCR_2_secretin-like"/>
</dbReference>
<dbReference type="InterPro" id="IPR017981">
    <property type="entry name" value="GPCR_2-like_7TM"/>
</dbReference>
<evidence type="ECO:0000256" key="6">
    <source>
        <dbReference type="ARBA" id="ARBA00023040"/>
    </source>
</evidence>
<dbReference type="GO" id="GO:0007188">
    <property type="term" value="P:adenylate cyclase-modulating G protein-coupled receptor signaling pathway"/>
    <property type="evidence" value="ECO:0007669"/>
    <property type="project" value="TreeGrafter"/>
</dbReference>
<accession>A0A4E0RYX3</accession>
<dbReference type="PANTHER" id="PTHR45620">
    <property type="entry name" value="PDF RECEPTOR-LIKE PROTEIN-RELATED"/>
    <property type="match status" value="1"/>
</dbReference>
<evidence type="ECO:0000313" key="15">
    <source>
        <dbReference type="Proteomes" id="UP000230066"/>
    </source>
</evidence>
<keyword evidence="8" id="KW-0675">Receptor</keyword>
<dbReference type="Proteomes" id="UP000230066">
    <property type="component" value="Unassembled WGS sequence"/>
</dbReference>
<dbReference type="Pfam" id="PF02793">
    <property type="entry name" value="HRM"/>
    <property type="match status" value="1"/>
</dbReference>
<feature type="transmembrane region" description="Helical" evidence="11">
    <location>
        <begin position="195"/>
        <end position="218"/>
    </location>
</feature>
<protein>
    <submittedName>
        <fullName evidence="14">Uncharacterized protein</fullName>
    </submittedName>
</protein>
<feature type="transmembrane region" description="Helical" evidence="11">
    <location>
        <begin position="155"/>
        <end position="183"/>
    </location>
</feature>
<reference evidence="14" key="1">
    <citation type="submission" date="2019-03" db="EMBL/GenBank/DDBJ databases">
        <title>Improved annotation for the trematode Fasciola hepatica.</title>
        <authorList>
            <person name="Choi Y.-J."/>
            <person name="Martin J."/>
            <person name="Mitreva M."/>
        </authorList>
    </citation>
    <scope>NUCLEOTIDE SEQUENCE [LARGE SCALE GENOMIC DNA]</scope>
</reference>
<evidence type="ECO:0000256" key="10">
    <source>
        <dbReference type="ARBA" id="ARBA00023224"/>
    </source>
</evidence>
<dbReference type="Gene3D" id="4.10.1240.10">
    <property type="entry name" value="GPCR, family 2, extracellular hormone receptor domain"/>
    <property type="match status" value="1"/>
</dbReference>
<dbReference type="EMBL" id="JXXN02000361">
    <property type="protein sequence ID" value="THD27647.1"/>
    <property type="molecule type" value="Genomic_DNA"/>
</dbReference>
<dbReference type="PANTHER" id="PTHR45620:SF17">
    <property type="entry name" value="PDF RECEPTOR"/>
    <property type="match status" value="1"/>
</dbReference>
<comment type="subcellular location">
    <subcellularLocation>
        <location evidence="1">Cell membrane</location>
        <topology evidence="1">Multi-pass membrane protein</topology>
    </subcellularLocation>
</comment>
<dbReference type="InterPro" id="IPR017983">
    <property type="entry name" value="GPCR_2_secretin-like_CS"/>
</dbReference>
<keyword evidence="15" id="KW-1185">Reference proteome</keyword>